<accession>A0AAE8XZL8</accession>
<dbReference type="Proteomes" id="UP000827814">
    <property type="component" value="Segment"/>
</dbReference>
<dbReference type="EMBL" id="MZ334525">
    <property type="protein sequence ID" value="UBF23247.1"/>
    <property type="molecule type" value="Genomic_DNA"/>
</dbReference>
<gene>
    <name evidence="1" type="ORF">HATV-2_gp96</name>
</gene>
<reference evidence="1" key="1">
    <citation type="submission" date="2021-05" db="EMBL/GenBank/DDBJ databases">
        <title>Diversity, taxonomy and evolution of archaeal viruses of the class Caudoviricetes.</title>
        <authorList>
            <person name="Liu Y."/>
            <person name="Demina T.A."/>
            <person name="Roux S."/>
            <person name="Aiewsakun P."/>
            <person name="Kazlauskas D."/>
            <person name="Simmonds P."/>
            <person name="Prangishvili D."/>
            <person name="Oksanen H.M."/>
            <person name="Krupovic M."/>
        </authorList>
    </citation>
    <scope>NUCLEOTIDE SEQUENCE</scope>
    <source>
        <strain evidence="1">HATV-2/44</strain>
    </source>
</reference>
<organism evidence="1 2">
    <name type="scientific">Haloarcula tailed virus 2</name>
    <dbReference type="NCBI Taxonomy" id="2877989"/>
    <lineage>
        <taxon>Viruses</taxon>
        <taxon>Duplodnaviria</taxon>
        <taxon>Heunggongvirae</taxon>
        <taxon>Uroviricota</taxon>
        <taxon>Caudoviricetes</taxon>
        <taxon>Thumleimavirales</taxon>
        <taxon>Soleiviridae</taxon>
        <taxon>Eilatmyovirus</taxon>
        <taxon>Eilatmyovirus salis</taxon>
        <taxon>Eilatmyovirus HATV2</taxon>
    </lineage>
</organism>
<evidence type="ECO:0000313" key="2">
    <source>
        <dbReference type="Proteomes" id="UP000827814"/>
    </source>
</evidence>
<proteinExistence type="predicted"/>
<evidence type="ECO:0000313" key="1">
    <source>
        <dbReference type="EMBL" id="UBF23247.1"/>
    </source>
</evidence>
<protein>
    <submittedName>
        <fullName evidence="1">Uncharacterized protein</fullName>
    </submittedName>
</protein>
<sequence length="39" mass="4700">MPEIIMVPPEYDAEQLAPMFSKIHRESVKERQRNRESEQ</sequence>
<keyword evidence="2" id="KW-1185">Reference proteome</keyword>
<name>A0AAE8XZL8_9CAUD</name>